<accession>A0A2H3CST8</accession>
<evidence type="ECO:0000313" key="2">
    <source>
        <dbReference type="Proteomes" id="UP000217790"/>
    </source>
</evidence>
<gene>
    <name evidence="1" type="ORF">ARMGADRAFT_1132687</name>
</gene>
<keyword evidence="2" id="KW-1185">Reference proteome</keyword>
<dbReference type="AlphaFoldDB" id="A0A2H3CST8"/>
<sequence length="66" mass="8124">TYELIEAVYYGEHHFTLRYVDRQRVVWYNDGIVHRRNCVKEAHINNMYLRMLPDGRKATIYFYVLL</sequence>
<name>A0A2H3CST8_ARMGA</name>
<dbReference type="STRING" id="47427.A0A2H3CST8"/>
<dbReference type="EMBL" id="KZ293697">
    <property type="protein sequence ID" value="PBK84494.1"/>
    <property type="molecule type" value="Genomic_DNA"/>
</dbReference>
<organism evidence="1 2">
    <name type="scientific">Armillaria gallica</name>
    <name type="common">Bulbous honey fungus</name>
    <name type="synonym">Armillaria bulbosa</name>
    <dbReference type="NCBI Taxonomy" id="47427"/>
    <lineage>
        <taxon>Eukaryota</taxon>
        <taxon>Fungi</taxon>
        <taxon>Dikarya</taxon>
        <taxon>Basidiomycota</taxon>
        <taxon>Agaricomycotina</taxon>
        <taxon>Agaricomycetes</taxon>
        <taxon>Agaricomycetidae</taxon>
        <taxon>Agaricales</taxon>
        <taxon>Marasmiineae</taxon>
        <taxon>Physalacriaceae</taxon>
        <taxon>Armillaria</taxon>
    </lineage>
</organism>
<dbReference type="InParanoid" id="A0A2H3CST8"/>
<protein>
    <submittedName>
        <fullName evidence="1">Uncharacterized protein</fullName>
    </submittedName>
</protein>
<proteinExistence type="predicted"/>
<reference evidence="2" key="1">
    <citation type="journal article" date="2017" name="Nat. Ecol. Evol.">
        <title>Genome expansion and lineage-specific genetic innovations in the forest pathogenic fungi Armillaria.</title>
        <authorList>
            <person name="Sipos G."/>
            <person name="Prasanna A.N."/>
            <person name="Walter M.C."/>
            <person name="O'Connor E."/>
            <person name="Balint B."/>
            <person name="Krizsan K."/>
            <person name="Kiss B."/>
            <person name="Hess J."/>
            <person name="Varga T."/>
            <person name="Slot J."/>
            <person name="Riley R."/>
            <person name="Boka B."/>
            <person name="Rigling D."/>
            <person name="Barry K."/>
            <person name="Lee J."/>
            <person name="Mihaltcheva S."/>
            <person name="LaButti K."/>
            <person name="Lipzen A."/>
            <person name="Waldron R."/>
            <person name="Moloney N.M."/>
            <person name="Sperisen C."/>
            <person name="Kredics L."/>
            <person name="Vagvoelgyi C."/>
            <person name="Patrignani A."/>
            <person name="Fitzpatrick D."/>
            <person name="Nagy I."/>
            <person name="Doyle S."/>
            <person name="Anderson J.B."/>
            <person name="Grigoriev I.V."/>
            <person name="Gueldener U."/>
            <person name="Muensterkoetter M."/>
            <person name="Nagy L.G."/>
        </authorList>
    </citation>
    <scope>NUCLEOTIDE SEQUENCE [LARGE SCALE GENOMIC DNA]</scope>
    <source>
        <strain evidence="2">Ar21-2</strain>
    </source>
</reference>
<dbReference type="OMA" id="AHINNMY"/>
<feature type="non-terminal residue" evidence="1">
    <location>
        <position position="1"/>
    </location>
</feature>
<dbReference type="OrthoDB" id="2629491at2759"/>
<dbReference type="Proteomes" id="UP000217790">
    <property type="component" value="Unassembled WGS sequence"/>
</dbReference>
<evidence type="ECO:0000313" key="1">
    <source>
        <dbReference type="EMBL" id="PBK84494.1"/>
    </source>
</evidence>